<keyword evidence="1 5" id="KW-0699">rRNA-binding</keyword>
<dbReference type="RefSeq" id="WP_132709019.1">
    <property type="nucleotide sequence ID" value="NZ_JACIGF010000009.1"/>
</dbReference>
<dbReference type="InterPro" id="IPR037121">
    <property type="entry name" value="Ribosomal_bL25_C"/>
</dbReference>
<name>A0A4R2PBN2_RHOSA</name>
<comment type="subunit">
    <text evidence="5">Part of the 50S ribosomal subunit; part of the 5S rRNA/L5/L18/L25 subcomplex. Contacts the 5S rRNA. Binds to the 5S rRNA independently of L5 and L18.</text>
</comment>
<dbReference type="Pfam" id="PF01386">
    <property type="entry name" value="Ribosomal_L25p"/>
    <property type="match status" value="1"/>
</dbReference>
<evidence type="ECO:0000256" key="4">
    <source>
        <dbReference type="ARBA" id="ARBA00023274"/>
    </source>
</evidence>
<evidence type="ECO:0000313" key="9">
    <source>
        <dbReference type="EMBL" id="TCP32529.1"/>
    </source>
</evidence>
<evidence type="ECO:0000259" key="8">
    <source>
        <dbReference type="Pfam" id="PF14693"/>
    </source>
</evidence>
<keyword evidence="3 5" id="KW-0689">Ribosomal protein</keyword>
<comment type="similarity">
    <text evidence="5">Belongs to the bacterial ribosomal protein bL25 family. CTC subfamily.</text>
</comment>
<dbReference type="InParanoid" id="A0A4R2PBN2"/>
<evidence type="ECO:0000256" key="6">
    <source>
        <dbReference type="SAM" id="MobiDB-lite"/>
    </source>
</evidence>
<feature type="region of interest" description="Disordered" evidence="6">
    <location>
        <begin position="186"/>
        <end position="210"/>
    </location>
</feature>
<dbReference type="GO" id="GO:0022625">
    <property type="term" value="C:cytosolic large ribosomal subunit"/>
    <property type="evidence" value="ECO:0007669"/>
    <property type="project" value="TreeGrafter"/>
</dbReference>
<dbReference type="AlphaFoldDB" id="A0A4R2PBN2"/>
<dbReference type="InterPro" id="IPR020930">
    <property type="entry name" value="Ribosomal_uL5_bac-type"/>
</dbReference>
<dbReference type="InterPro" id="IPR029751">
    <property type="entry name" value="Ribosomal_L25_dom"/>
</dbReference>
<dbReference type="SUPFAM" id="SSF50715">
    <property type="entry name" value="Ribosomal protein L25-like"/>
    <property type="match status" value="1"/>
</dbReference>
<evidence type="ECO:0000256" key="5">
    <source>
        <dbReference type="HAMAP-Rule" id="MF_01334"/>
    </source>
</evidence>
<proteinExistence type="inferred from homology"/>
<dbReference type="NCBIfam" id="NF004128">
    <property type="entry name" value="PRK05618.1-2"/>
    <property type="match status" value="1"/>
</dbReference>
<comment type="function">
    <text evidence="5">This is one of the proteins that binds to the 5S RNA in the ribosome where it forms part of the central protuberance.</text>
</comment>
<dbReference type="HAMAP" id="MF_01334">
    <property type="entry name" value="Ribosomal_bL25_CTC"/>
    <property type="match status" value="1"/>
</dbReference>
<evidence type="ECO:0000259" key="7">
    <source>
        <dbReference type="Pfam" id="PF01386"/>
    </source>
</evidence>
<comment type="caution">
    <text evidence="9">The sequence shown here is derived from an EMBL/GenBank/DDBJ whole genome shotgun (WGS) entry which is preliminary data.</text>
</comment>
<feature type="domain" description="Large ribosomal subunit protein bL25 L25" evidence="7">
    <location>
        <begin position="9"/>
        <end position="94"/>
    </location>
</feature>
<keyword evidence="2 5" id="KW-0694">RNA-binding</keyword>
<dbReference type="Gene3D" id="2.40.240.10">
    <property type="entry name" value="Ribosomal Protein L25, Chain P"/>
    <property type="match status" value="1"/>
</dbReference>
<evidence type="ECO:0000256" key="3">
    <source>
        <dbReference type="ARBA" id="ARBA00022980"/>
    </source>
</evidence>
<dbReference type="EMBL" id="SLXO01000009">
    <property type="protein sequence ID" value="TCP32529.1"/>
    <property type="molecule type" value="Genomic_DNA"/>
</dbReference>
<dbReference type="GO" id="GO:0003735">
    <property type="term" value="F:structural constituent of ribosome"/>
    <property type="evidence" value="ECO:0007669"/>
    <property type="project" value="InterPro"/>
</dbReference>
<evidence type="ECO:0000313" key="10">
    <source>
        <dbReference type="Proteomes" id="UP000295399"/>
    </source>
</evidence>
<evidence type="ECO:0000256" key="1">
    <source>
        <dbReference type="ARBA" id="ARBA00022730"/>
    </source>
</evidence>
<dbReference type="CDD" id="cd00495">
    <property type="entry name" value="Ribosomal_L25_TL5_CTC"/>
    <property type="match status" value="1"/>
</dbReference>
<reference evidence="9 10" key="1">
    <citation type="submission" date="2019-03" db="EMBL/GenBank/DDBJ databases">
        <title>Genomic Encyclopedia of Type Strains, Phase IV (KMG-IV): sequencing the most valuable type-strain genomes for metagenomic binning, comparative biology and taxonomic classification.</title>
        <authorList>
            <person name="Goeker M."/>
        </authorList>
    </citation>
    <scope>NUCLEOTIDE SEQUENCE [LARGE SCALE GENOMIC DNA]</scope>
    <source>
        <strain evidence="9 10">DSM 2132</strain>
    </source>
</reference>
<dbReference type="GO" id="GO:0006412">
    <property type="term" value="P:translation"/>
    <property type="evidence" value="ECO:0007669"/>
    <property type="project" value="UniProtKB-UniRule"/>
</dbReference>
<accession>A0A4R2PBN2</accession>
<feature type="compositionally biased region" description="Acidic residues" evidence="6">
    <location>
        <begin position="195"/>
        <end position="210"/>
    </location>
</feature>
<dbReference type="InterPro" id="IPR020057">
    <property type="entry name" value="Ribosomal_bL25_b-dom"/>
</dbReference>
<dbReference type="PANTHER" id="PTHR33284:SF1">
    <property type="entry name" value="RIBOSOMAL PROTEIN L25_GLN-TRNA SYNTHETASE, ANTI-CODON-BINDING DOMAIN-CONTAINING PROTEIN"/>
    <property type="match status" value="1"/>
</dbReference>
<dbReference type="InterPro" id="IPR011035">
    <property type="entry name" value="Ribosomal_bL25/Gln-tRNA_synth"/>
</dbReference>
<gene>
    <name evidence="5" type="primary">rplY</name>
    <name evidence="5" type="synonym">ctc</name>
    <name evidence="9" type="ORF">EV659_10921</name>
</gene>
<dbReference type="InterPro" id="IPR001021">
    <property type="entry name" value="Ribosomal_bL25_long"/>
</dbReference>
<organism evidence="9 10">
    <name type="scientific">Rhodothalassium salexigens DSM 2132</name>
    <dbReference type="NCBI Taxonomy" id="1188247"/>
    <lineage>
        <taxon>Bacteria</taxon>
        <taxon>Pseudomonadati</taxon>
        <taxon>Pseudomonadota</taxon>
        <taxon>Alphaproteobacteria</taxon>
        <taxon>Rhodothalassiales</taxon>
        <taxon>Rhodothalassiaceae</taxon>
        <taxon>Rhodothalassium</taxon>
    </lineage>
</organism>
<dbReference type="PANTHER" id="PTHR33284">
    <property type="entry name" value="RIBOSOMAL PROTEIN L25/GLN-TRNA SYNTHETASE, ANTI-CODON-BINDING DOMAIN-CONTAINING PROTEIN"/>
    <property type="match status" value="1"/>
</dbReference>
<sequence length="210" mass="22874">MADVTTIVAVKRDRAGKGSARAARREGLVPAVIYGGKKKPEMITVERRELVRLMNRGGFMSHQYEIDVDGKKTRVLPRDLQVHPVTDTPIHVDFLRLTKGGTVAVEVPVHVVDQDDCPGLTRGGVLNMVRDTVELDVPSMNIPEMIEVSVKGMDVNDQIRISQAKLPEGCTPTITDRDFVVATISAPSAMKSAEGEEAEGEEAEEEGGEE</sequence>
<dbReference type="Pfam" id="PF14693">
    <property type="entry name" value="Ribosomal_TL5_C"/>
    <property type="match status" value="1"/>
</dbReference>
<dbReference type="Gene3D" id="2.170.120.20">
    <property type="entry name" value="Ribosomal protein L25, beta domain"/>
    <property type="match status" value="1"/>
</dbReference>
<feature type="domain" description="Large ribosomal subunit protein bL25 beta" evidence="8">
    <location>
        <begin position="103"/>
        <end position="187"/>
    </location>
</feature>
<dbReference type="NCBIfam" id="TIGR00731">
    <property type="entry name" value="bL25_bact_ctc"/>
    <property type="match status" value="1"/>
</dbReference>
<keyword evidence="4 5" id="KW-0687">Ribonucleoprotein</keyword>
<dbReference type="GO" id="GO:0008097">
    <property type="term" value="F:5S rRNA binding"/>
    <property type="evidence" value="ECO:0007669"/>
    <property type="project" value="InterPro"/>
</dbReference>
<dbReference type="NCBIfam" id="NF004612">
    <property type="entry name" value="PRK05943.1"/>
    <property type="match status" value="1"/>
</dbReference>
<dbReference type="Proteomes" id="UP000295399">
    <property type="component" value="Unassembled WGS sequence"/>
</dbReference>
<keyword evidence="10" id="KW-1185">Reference proteome</keyword>
<evidence type="ECO:0000256" key="2">
    <source>
        <dbReference type="ARBA" id="ARBA00022884"/>
    </source>
</evidence>
<protein>
    <recommendedName>
        <fullName evidence="5">Large ribosomal subunit protein bL25</fullName>
    </recommendedName>
    <alternativeName>
        <fullName evidence="5">General stress protein CTC</fullName>
    </alternativeName>
</protein>
<dbReference type="OrthoDB" id="9806411at2"/>
<dbReference type="InterPro" id="IPR020056">
    <property type="entry name" value="Rbsml_bL25/Gln-tRNA_synth_N"/>
</dbReference>